<comment type="caution">
    <text evidence="1">The sequence shown here is derived from an EMBL/GenBank/DDBJ whole genome shotgun (WGS) entry which is preliminary data.</text>
</comment>
<dbReference type="EMBL" id="JBHLTM010000008">
    <property type="protein sequence ID" value="MFC0683194.1"/>
    <property type="molecule type" value="Genomic_DNA"/>
</dbReference>
<keyword evidence="2" id="KW-1185">Reference proteome</keyword>
<accession>A0ABV6S1S2</accession>
<name>A0ABV6S1S2_9SPHN</name>
<sequence>MQPRLSPAVAETLALRSQGLSVRHIARLRGVKPKTVRTTLEKHTGGVSPSIETIVAGSAKLAAAISAERSTP</sequence>
<dbReference type="Proteomes" id="UP001589858">
    <property type="component" value="Unassembled WGS sequence"/>
</dbReference>
<reference evidence="1 2" key="1">
    <citation type="submission" date="2024-09" db="EMBL/GenBank/DDBJ databases">
        <authorList>
            <person name="Sun Q."/>
            <person name="Mori K."/>
        </authorList>
    </citation>
    <scope>NUCLEOTIDE SEQUENCE [LARGE SCALE GENOMIC DNA]</scope>
    <source>
        <strain evidence="1 2">CICC 11035S</strain>
    </source>
</reference>
<dbReference type="SUPFAM" id="SSF46894">
    <property type="entry name" value="C-terminal effector domain of the bipartite response regulators"/>
    <property type="match status" value="1"/>
</dbReference>
<gene>
    <name evidence="1" type="ORF">ACFFF8_01165</name>
</gene>
<evidence type="ECO:0008006" key="3">
    <source>
        <dbReference type="Google" id="ProtNLM"/>
    </source>
</evidence>
<protein>
    <recommendedName>
        <fullName evidence="3">Helix-turn-helix domain-containing protein</fullName>
    </recommendedName>
</protein>
<dbReference type="RefSeq" id="WP_267220645.1">
    <property type="nucleotide sequence ID" value="NZ_JAPCWC010000007.1"/>
</dbReference>
<dbReference type="Gene3D" id="1.10.10.10">
    <property type="entry name" value="Winged helix-like DNA-binding domain superfamily/Winged helix DNA-binding domain"/>
    <property type="match status" value="1"/>
</dbReference>
<organism evidence="1 2">
    <name type="scientific">Novosphingobium clariflavum</name>
    <dbReference type="NCBI Taxonomy" id="2029884"/>
    <lineage>
        <taxon>Bacteria</taxon>
        <taxon>Pseudomonadati</taxon>
        <taxon>Pseudomonadota</taxon>
        <taxon>Alphaproteobacteria</taxon>
        <taxon>Sphingomonadales</taxon>
        <taxon>Sphingomonadaceae</taxon>
        <taxon>Novosphingobium</taxon>
    </lineage>
</organism>
<evidence type="ECO:0000313" key="2">
    <source>
        <dbReference type="Proteomes" id="UP001589858"/>
    </source>
</evidence>
<evidence type="ECO:0000313" key="1">
    <source>
        <dbReference type="EMBL" id="MFC0683194.1"/>
    </source>
</evidence>
<dbReference type="InterPro" id="IPR036388">
    <property type="entry name" value="WH-like_DNA-bd_sf"/>
</dbReference>
<dbReference type="InterPro" id="IPR016032">
    <property type="entry name" value="Sig_transdc_resp-reg_C-effctor"/>
</dbReference>
<proteinExistence type="predicted"/>